<dbReference type="Proteomes" id="UP001139451">
    <property type="component" value="Unassembled WGS sequence"/>
</dbReference>
<comment type="caution">
    <text evidence="1">The sequence shown here is derived from an EMBL/GenBank/DDBJ whole genome shotgun (WGS) entry which is preliminary data.</text>
</comment>
<dbReference type="RefSeq" id="WP_254293625.1">
    <property type="nucleotide sequence ID" value="NZ_JAMLDX010000009.1"/>
</dbReference>
<dbReference type="AlphaFoldDB" id="A0A9X2HI21"/>
<keyword evidence="2" id="KW-1185">Reference proteome</keyword>
<accession>A0A9X2HI21</accession>
<sequence length="104" mass="11121">MIHDLAFQISKRLLTWMNDNGKGLATREVTGSNRIRSYMQTMDGGFMRETAIFPTARTVIGRAYRSAFNDIQPQALAARPYGMSGAAMCGGGGLGAAVLFGVAS</sequence>
<reference evidence="1" key="1">
    <citation type="submission" date="2022-05" db="EMBL/GenBank/DDBJ databases">
        <title>Sphingomonas sp. strain MG17 Genome sequencing and assembly.</title>
        <authorList>
            <person name="Kim I."/>
        </authorList>
    </citation>
    <scope>NUCLEOTIDE SEQUENCE</scope>
    <source>
        <strain evidence="1">MG17</strain>
    </source>
</reference>
<protein>
    <submittedName>
        <fullName evidence="1">Uncharacterized protein</fullName>
    </submittedName>
</protein>
<evidence type="ECO:0000313" key="1">
    <source>
        <dbReference type="EMBL" id="MCP3731228.1"/>
    </source>
</evidence>
<dbReference type="EMBL" id="JAMLDX010000009">
    <property type="protein sequence ID" value="MCP3731228.1"/>
    <property type="molecule type" value="Genomic_DNA"/>
</dbReference>
<proteinExistence type="predicted"/>
<evidence type="ECO:0000313" key="2">
    <source>
        <dbReference type="Proteomes" id="UP001139451"/>
    </source>
</evidence>
<name>A0A9X2HI21_9SPHN</name>
<gene>
    <name evidence="1" type="ORF">M9978_12405</name>
</gene>
<organism evidence="1 2">
    <name type="scientific">Sphingomonas tagetis</name>
    <dbReference type="NCBI Taxonomy" id="2949092"/>
    <lineage>
        <taxon>Bacteria</taxon>
        <taxon>Pseudomonadati</taxon>
        <taxon>Pseudomonadota</taxon>
        <taxon>Alphaproteobacteria</taxon>
        <taxon>Sphingomonadales</taxon>
        <taxon>Sphingomonadaceae</taxon>
        <taxon>Sphingomonas</taxon>
    </lineage>
</organism>